<dbReference type="STRING" id="6290.A0A0N4VU79"/>
<evidence type="ECO:0000313" key="3">
    <source>
        <dbReference type="WBParaSite" id="HPLM_0000084601-mRNA-1"/>
    </source>
</evidence>
<protein>
    <submittedName>
        <fullName evidence="3">Ubiquitin-like domain-containing protein</fullName>
    </submittedName>
</protein>
<accession>A0A0N4VU79</accession>
<organism evidence="3">
    <name type="scientific">Haemonchus placei</name>
    <name type="common">Barber's pole worm</name>
    <dbReference type="NCBI Taxonomy" id="6290"/>
    <lineage>
        <taxon>Eukaryota</taxon>
        <taxon>Metazoa</taxon>
        <taxon>Ecdysozoa</taxon>
        <taxon>Nematoda</taxon>
        <taxon>Chromadorea</taxon>
        <taxon>Rhabditida</taxon>
        <taxon>Rhabditina</taxon>
        <taxon>Rhabditomorpha</taxon>
        <taxon>Strongyloidea</taxon>
        <taxon>Trichostrongylidae</taxon>
        <taxon>Haemonchus</taxon>
    </lineage>
</organism>
<sequence length="177" mass="19719">MAKSEEVIEGPVLVLPVDLSLSLLEYLEHDQLSGLKEVYYNIKEVLFEYRGMKRTVQGLFAVKPSSGVVVLEQTVHDFVGGVFHLLLESIDREANDNKDQSILKVYIHDESDIVCLELQASPVAVTSAKVDTVKKTIADTTGFDVLVKDLQYHHEEGSVIYDITNLRLVSGIIMSVL</sequence>
<gene>
    <name evidence="1" type="ORF">HPLM_LOCUS847</name>
</gene>
<evidence type="ECO:0000313" key="2">
    <source>
        <dbReference type="Proteomes" id="UP000268014"/>
    </source>
</evidence>
<dbReference type="Proteomes" id="UP000268014">
    <property type="component" value="Unassembled WGS sequence"/>
</dbReference>
<reference evidence="3" key="1">
    <citation type="submission" date="2017-02" db="UniProtKB">
        <authorList>
            <consortium name="WormBaseParasite"/>
        </authorList>
    </citation>
    <scope>IDENTIFICATION</scope>
</reference>
<dbReference type="AlphaFoldDB" id="A0A0N4VU79"/>
<dbReference type="OrthoDB" id="9990384at2759"/>
<dbReference type="EMBL" id="UZAF01000822">
    <property type="protein sequence ID" value="VDO06623.1"/>
    <property type="molecule type" value="Genomic_DNA"/>
</dbReference>
<proteinExistence type="predicted"/>
<keyword evidence="2" id="KW-1185">Reference proteome</keyword>
<dbReference type="OMA" id="YYNIKEV"/>
<dbReference type="WBParaSite" id="HPLM_0000084601-mRNA-1">
    <property type="protein sequence ID" value="HPLM_0000084601-mRNA-1"/>
    <property type="gene ID" value="HPLM_0000084601"/>
</dbReference>
<reference evidence="1 2" key="2">
    <citation type="submission" date="2018-11" db="EMBL/GenBank/DDBJ databases">
        <authorList>
            <consortium name="Pathogen Informatics"/>
        </authorList>
    </citation>
    <scope>NUCLEOTIDE SEQUENCE [LARGE SCALE GENOMIC DNA]</scope>
    <source>
        <strain evidence="1 2">MHpl1</strain>
    </source>
</reference>
<evidence type="ECO:0000313" key="1">
    <source>
        <dbReference type="EMBL" id="VDO06623.1"/>
    </source>
</evidence>
<name>A0A0N4VU79_HAEPC</name>